<proteinExistence type="inferred from homology"/>
<accession>A0ABW9V3Z4</accession>
<name>A0ABW9V3Z4_9SPHN</name>
<dbReference type="InterPro" id="IPR042193">
    <property type="entry name" value="FHIPEP_3"/>
</dbReference>
<keyword evidence="4 8" id="KW-0812">Transmembrane</keyword>
<comment type="caution">
    <text evidence="9">The sequence shown here is derived from an EMBL/GenBank/DDBJ whole genome shotgun (WGS) entry which is preliminary data.</text>
</comment>
<feature type="transmembrane region" description="Helical" evidence="8">
    <location>
        <begin position="188"/>
        <end position="209"/>
    </location>
</feature>
<evidence type="ECO:0000256" key="5">
    <source>
        <dbReference type="ARBA" id="ARBA00022989"/>
    </source>
</evidence>
<evidence type="ECO:0000256" key="6">
    <source>
        <dbReference type="ARBA" id="ARBA00023136"/>
    </source>
</evidence>
<feature type="compositionally biased region" description="Low complexity" evidence="7">
    <location>
        <begin position="676"/>
        <end position="713"/>
    </location>
</feature>
<evidence type="ECO:0000256" key="7">
    <source>
        <dbReference type="SAM" id="MobiDB-lite"/>
    </source>
</evidence>
<feature type="transmembrane region" description="Helical" evidence="8">
    <location>
        <begin position="264"/>
        <end position="283"/>
    </location>
</feature>
<evidence type="ECO:0000256" key="3">
    <source>
        <dbReference type="ARBA" id="ARBA00022475"/>
    </source>
</evidence>
<comment type="subcellular location">
    <subcellularLocation>
        <location evidence="1">Cell membrane</location>
        <topology evidence="1">Multi-pass membrane protein</topology>
    </subcellularLocation>
</comment>
<protein>
    <submittedName>
        <fullName evidence="9">Flagellar type III secretion system protein FlhA</fullName>
    </submittedName>
</protein>
<dbReference type="EMBL" id="WTYO01000006">
    <property type="protein sequence ID" value="MXO69652.1"/>
    <property type="molecule type" value="Genomic_DNA"/>
</dbReference>
<keyword evidence="3" id="KW-1003">Cell membrane</keyword>
<dbReference type="PANTHER" id="PTHR30161">
    <property type="entry name" value="FLAGELLAR EXPORT PROTEIN, MEMBRANE FLHA SUBUNIT-RELATED"/>
    <property type="match status" value="1"/>
</dbReference>
<reference evidence="9 10" key="1">
    <citation type="submission" date="2019-12" db="EMBL/GenBank/DDBJ databases">
        <title>Genomic-based taxomic classification of the family Erythrobacteraceae.</title>
        <authorList>
            <person name="Xu L."/>
        </authorList>
    </citation>
    <scope>NUCLEOTIDE SEQUENCE [LARGE SCALE GENOMIC DNA]</scope>
    <source>
        <strain evidence="9 10">H32</strain>
    </source>
</reference>
<dbReference type="InterPro" id="IPR042194">
    <property type="entry name" value="FHIPEP_1"/>
</dbReference>
<feature type="region of interest" description="Disordered" evidence="7">
    <location>
        <begin position="674"/>
        <end position="723"/>
    </location>
</feature>
<evidence type="ECO:0000256" key="8">
    <source>
        <dbReference type="SAM" id="Phobius"/>
    </source>
</evidence>
<keyword evidence="9" id="KW-0282">Flagellum</keyword>
<dbReference type="InterPro" id="IPR001712">
    <property type="entry name" value="T3SS_FHIPEP"/>
</dbReference>
<dbReference type="RefSeq" id="WP_160734377.1">
    <property type="nucleotide sequence ID" value="NZ_WTYO01000006.1"/>
</dbReference>
<evidence type="ECO:0000256" key="4">
    <source>
        <dbReference type="ARBA" id="ARBA00022692"/>
    </source>
</evidence>
<dbReference type="InterPro" id="IPR042196">
    <property type="entry name" value="FHIPEP_4"/>
</dbReference>
<dbReference type="Gene3D" id="3.40.50.12790">
    <property type="entry name" value="FHIPEP family, domain 4"/>
    <property type="match status" value="1"/>
</dbReference>
<dbReference type="Gene3D" id="3.40.30.60">
    <property type="entry name" value="FHIPEP family, domain 1"/>
    <property type="match status" value="1"/>
</dbReference>
<dbReference type="Proteomes" id="UP000444401">
    <property type="component" value="Unassembled WGS sequence"/>
</dbReference>
<dbReference type="InterPro" id="IPR025505">
    <property type="entry name" value="FHIPEP_CS"/>
</dbReference>
<keyword evidence="5 8" id="KW-1133">Transmembrane helix</keyword>
<sequence>MALPVGILAVIVLMVVPIPPAMLDLFFVLNIALSVAVLMAAMNAEKPLDFSSFPSVLLFATLMRLALNVASTRVVLMNGHEGEAAAGKVIEAFGAFLIGGNFAVGLFVFMILMIINLVVVTKGAGRVSEVSARFTLDALPGKQMAIDADLAAGLMTADEAKARRREIATEADFYGSMDGASKFVKGDAIAALLILLVNIIAGFVLGMATHDLTAGEAGQVYVTLAVGDALVASIPALLLSIAAAVIVTRVADSRDLTGQIGGQLAEPGIWLPVGCILAAMGMIPAMPQTVFLPLAAGAFALWRMLSKRKKFVPAEEPEPAPDPTRIAIGDVSEQALVTVELGFGLVHLADEKRGAPLVARLTGLRRQLCQAFGFVVPQFRIKDSFDLAPDAYRVTLGGAPLGTGKLKADRMLAIDTGEAGRLAEIPGEATLDPSFGCPAIWIEPAARDLAVAEGYLVVDAESVVATQVNQLLSARPQELLGPDQVRELLDMVRERNAQLVETITPQPLSLAAITRLLRALLADGITLAHPIPVLSSLSQAAQQTTDHERLVDMLRADLGPMLVGSLCPPDQRLPVITLAAQLEEMVVGGMQDPASGAIVIEPDLARSIGERIAAIVAERPHGAGAPALIVQPRARRPLAGLLRLRAPGCTVLSINELPVSQPIEVIAVVGGEDDGAAQAPPAQPGAQAPAQAAAEAAPQDAAQPGPGAGPAAGMEMKTEAMAA</sequence>
<comment type="similarity">
    <text evidence="2">Belongs to the FHIPEP (flagella/HR/invasion proteins export pore) family.</text>
</comment>
<dbReference type="PRINTS" id="PR00949">
    <property type="entry name" value="TYPE3IMAPROT"/>
</dbReference>
<dbReference type="PROSITE" id="PS00994">
    <property type="entry name" value="FHIPEP"/>
    <property type="match status" value="1"/>
</dbReference>
<dbReference type="Pfam" id="PF00771">
    <property type="entry name" value="FHIPEP"/>
    <property type="match status" value="1"/>
</dbReference>
<feature type="transmembrane region" description="Helical" evidence="8">
    <location>
        <begin position="56"/>
        <end position="76"/>
    </location>
</feature>
<feature type="transmembrane region" description="Helical" evidence="8">
    <location>
        <begin position="229"/>
        <end position="252"/>
    </location>
</feature>
<keyword evidence="6 8" id="KW-0472">Membrane</keyword>
<dbReference type="PANTHER" id="PTHR30161:SF1">
    <property type="entry name" value="FLAGELLAR BIOSYNTHESIS PROTEIN FLHA-RELATED"/>
    <property type="match status" value="1"/>
</dbReference>
<keyword evidence="9" id="KW-0969">Cilium</keyword>
<gene>
    <name evidence="9" type="primary">flhA</name>
    <name evidence="9" type="ORF">GRI72_12565</name>
</gene>
<dbReference type="Gene3D" id="1.10.8.540">
    <property type="entry name" value="FHIPEP family, domain 3"/>
    <property type="match status" value="1"/>
</dbReference>
<evidence type="ECO:0000313" key="9">
    <source>
        <dbReference type="EMBL" id="MXO69652.1"/>
    </source>
</evidence>
<evidence type="ECO:0000313" key="10">
    <source>
        <dbReference type="Proteomes" id="UP000444401"/>
    </source>
</evidence>
<keyword evidence="10" id="KW-1185">Reference proteome</keyword>
<dbReference type="PIRSF" id="PIRSF005419">
    <property type="entry name" value="FlhA"/>
    <property type="match status" value="1"/>
</dbReference>
<evidence type="ECO:0000256" key="2">
    <source>
        <dbReference type="ARBA" id="ARBA00008835"/>
    </source>
</evidence>
<evidence type="ECO:0000256" key="1">
    <source>
        <dbReference type="ARBA" id="ARBA00004651"/>
    </source>
</evidence>
<feature type="transmembrane region" description="Helical" evidence="8">
    <location>
        <begin position="27"/>
        <end position="44"/>
    </location>
</feature>
<keyword evidence="9" id="KW-0966">Cell projection</keyword>
<organism evidence="9 10">
    <name type="scientific">Pelagerythrobacter marinus</name>
    <dbReference type="NCBI Taxonomy" id="538382"/>
    <lineage>
        <taxon>Bacteria</taxon>
        <taxon>Pseudomonadati</taxon>
        <taxon>Pseudomonadota</taxon>
        <taxon>Alphaproteobacteria</taxon>
        <taxon>Sphingomonadales</taxon>
        <taxon>Erythrobacteraceae</taxon>
        <taxon>Pelagerythrobacter</taxon>
    </lineage>
</organism>
<feature type="transmembrane region" description="Helical" evidence="8">
    <location>
        <begin position="96"/>
        <end position="119"/>
    </location>
</feature>